<dbReference type="Gramene" id="TVU29477">
    <property type="protein sequence ID" value="TVU29477"/>
    <property type="gene ID" value="EJB05_21043"/>
</dbReference>
<feature type="compositionally biased region" description="Basic and acidic residues" evidence="8">
    <location>
        <begin position="127"/>
        <end position="139"/>
    </location>
</feature>
<dbReference type="AlphaFoldDB" id="A0A5J9V282"/>
<feature type="compositionally biased region" description="Low complexity" evidence="8">
    <location>
        <begin position="88"/>
        <end position="103"/>
    </location>
</feature>
<dbReference type="InterPro" id="IPR056150">
    <property type="entry name" value="WD40_CDC20-Fz"/>
</dbReference>
<dbReference type="EMBL" id="RWGY01000011">
    <property type="protein sequence ID" value="TVU29477.1"/>
    <property type="molecule type" value="Genomic_DNA"/>
</dbReference>
<protein>
    <recommendedName>
        <fullName evidence="9">CDC20/Fizzy WD40 domain-containing protein</fullName>
    </recommendedName>
</protein>
<evidence type="ECO:0000256" key="3">
    <source>
        <dbReference type="ARBA" id="ARBA00022618"/>
    </source>
</evidence>
<dbReference type="InterPro" id="IPR001680">
    <property type="entry name" value="WD40_rpt"/>
</dbReference>
<feature type="repeat" description="WD" evidence="7">
    <location>
        <begin position="285"/>
        <end position="326"/>
    </location>
</feature>
<dbReference type="GO" id="GO:0005680">
    <property type="term" value="C:anaphase-promoting complex"/>
    <property type="evidence" value="ECO:0007669"/>
    <property type="project" value="TreeGrafter"/>
</dbReference>
<keyword evidence="3" id="KW-0132">Cell division</keyword>
<keyword evidence="2 7" id="KW-0853">WD repeat</keyword>
<organism evidence="10 11">
    <name type="scientific">Eragrostis curvula</name>
    <name type="common">weeping love grass</name>
    <dbReference type="NCBI Taxonomy" id="38414"/>
    <lineage>
        <taxon>Eukaryota</taxon>
        <taxon>Viridiplantae</taxon>
        <taxon>Streptophyta</taxon>
        <taxon>Embryophyta</taxon>
        <taxon>Tracheophyta</taxon>
        <taxon>Spermatophyta</taxon>
        <taxon>Magnoliopsida</taxon>
        <taxon>Liliopsida</taxon>
        <taxon>Poales</taxon>
        <taxon>Poaceae</taxon>
        <taxon>PACMAD clade</taxon>
        <taxon>Chloridoideae</taxon>
        <taxon>Eragrostideae</taxon>
        <taxon>Eragrostidinae</taxon>
        <taxon>Eragrostis</taxon>
    </lineage>
</organism>
<dbReference type="GO" id="GO:1905786">
    <property type="term" value="P:positive regulation of anaphase-promoting complex-dependent catabolic process"/>
    <property type="evidence" value="ECO:0007669"/>
    <property type="project" value="TreeGrafter"/>
</dbReference>
<dbReference type="PROSITE" id="PS50294">
    <property type="entry name" value="WD_REPEATS_REGION"/>
    <property type="match status" value="1"/>
</dbReference>
<evidence type="ECO:0000256" key="8">
    <source>
        <dbReference type="SAM" id="MobiDB-lite"/>
    </source>
</evidence>
<evidence type="ECO:0000256" key="2">
    <source>
        <dbReference type="ARBA" id="ARBA00022574"/>
    </source>
</evidence>
<dbReference type="GO" id="GO:0010997">
    <property type="term" value="F:anaphase-promoting complex binding"/>
    <property type="evidence" value="ECO:0007669"/>
    <property type="project" value="InterPro"/>
</dbReference>
<dbReference type="GO" id="GO:0051301">
    <property type="term" value="P:cell division"/>
    <property type="evidence" value="ECO:0007669"/>
    <property type="project" value="UniProtKB-KW"/>
</dbReference>
<feature type="region of interest" description="Disordered" evidence="8">
    <location>
        <begin position="127"/>
        <end position="152"/>
    </location>
</feature>
<keyword evidence="6" id="KW-0131">Cell cycle</keyword>
<dbReference type="PANTHER" id="PTHR19918:SF1">
    <property type="entry name" value="FIZZY-RELATED PROTEIN HOMOLOG"/>
    <property type="match status" value="1"/>
</dbReference>
<dbReference type="SUPFAM" id="SSF50978">
    <property type="entry name" value="WD40 repeat-like"/>
    <property type="match status" value="1"/>
</dbReference>
<sequence length="417" mass="45491">MSMENPATTSGSTPSTPTSTSDSRLSALRPHPSSSPAATHTVYGDRFIPCRARSNLALFDLDTPPSSSPYCTLLSAALFGPATPDRVTSSATACSSSSSSAASPVGTPGSGNIFRFKDEVPRRAKRALFSDRDEEDSRFTTRGARPRKIPRSPYKMLDAPEMQDDFYRNLLDWSSHDVLAVGLGNRVYLWNASRDKVTMLCDLGEDDDVCSVGWAQPGAHLAVGTYQGQVQIWDVTRCKRTRTMEGHSMRVGALAWNSSLLSSGSRDKSILHHDIRAQEDYVSKLTAHKFEVCGLKWSYDDRQLASGGNDKRLFVWNSHSVEPVQKYTEHRAAVKAIAWSPHQHGLLASGGGTKDGCIRFWNTTTSAHLSCMDTGSQVGTLTGHTNRVLHLAVSPDGQGSRSLSCVGQTSFVRSYIR</sequence>
<dbReference type="GO" id="GO:0031145">
    <property type="term" value="P:anaphase-promoting complex-dependent catabolic process"/>
    <property type="evidence" value="ECO:0007669"/>
    <property type="project" value="TreeGrafter"/>
</dbReference>
<keyword evidence="11" id="KW-1185">Reference proteome</keyword>
<evidence type="ECO:0000259" key="9">
    <source>
        <dbReference type="Pfam" id="PF24807"/>
    </source>
</evidence>
<evidence type="ECO:0000256" key="1">
    <source>
        <dbReference type="ARBA" id="ARBA00006445"/>
    </source>
</evidence>
<reference evidence="10 11" key="1">
    <citation type="journal article" date="2019" name="Sci. Rep.">
        <title>A high-quality genome of Eragrostis curvula grass provides insights into Poaceae evolution and supports new strategies to enhance forage quality.</title>
        <authorList>
            <person name="Carballo J."/>
            <person name="Santos B.A.C.M."/>
            <person name="Zappacosta D."/>
            <person name="Garbus I."/>
            <person name="Selva J.P."/>
            <person name="Gallo C.A."/>
            <person name="Diaz A."/>
            <person name="Albertini E."/>
            <person name="Caccamo M."/>
            <person name="Echenique V."/>
        </authorList>
    </citation>
    <scope>NUCLEOTIDE SEQUENCE [LARGE SCALE GENOMIC DNA]</scope>
    <source>
        <strain evidence="11">cv. Victoria</strain>
        <tissue evidence="10">Leaf</tissue>
    </source>
</reference>
<name>A0A5J9V282_9POAL</name>
<dbReference type="SMART" id="SM00320">
    <property type="entry name" value="WD40"/>
    <property type="match status" value="5"/>
</dbReference>
<dbReference type="GO" id="GO:1990757">
    <property type="term" value="F:ubiquitin ligase activator activity"/>
    <property type="evidence" value="ECO:0007669"/>
    <property type="project" value="TreeGrafter"/>
</dbReference>
<feature type="region of interest" description="Disordered" evidence="8">
    <location>
        <begin position="1"/>
        <end position="40"/>
    </location>
</feature>
<proteinExistence type="inferred from homology"/>
<dbReference type="InterPro" id="IPR033010">
    <property type="entry name" value="Cdc20/Fizzy"/>
</dbReference>
<comment type="similarity">
    <text evidence="1">Belongs to the WD repeat CDC20/Fizzy family.</text>
</comment>
<dbReference type="PROSITE" id="PS50082">
    <property type="entry name" value="WD_REPEATS_2"/>
    <property type="match status" value="2"/>
</dbReference>
<dbReference type="InterPro" id="IPR015943">
    <property type="entry name" value="WD40/YVTN_repeat-like_dom_sf"/>
</dbReference>
<evidence type="ECO:0000256" key="7">
    <source>
        <dbReference type="PROSITE-ProRule" id="PRU00221"/>
    </source>
</evidence>
<dbReference type="InterPro" id="IPR036322">
    <property type="entry name" value="WD40_repeat_dom_sf"/>
</dbReference>
<evidence type="ECO:0000256" key="4">
    <source>
        <dbReference type="ARBA" id="ARBA00022737"/>
    </source>
</evidence>
<dbReference type="Pfam" id="PF24807">
    <property type="entry name" value="WD40_CDC20-Fz"/>
    <property type="match status" value="1"/>
</dbReference>
<keyword evidence="4" id="KW-0677">Repeat</keyword>
<accession>A0A5J9V282</accession>
<evidence type="ECO:0000256" key="5">
    <source>
        <dbReference type="ARBA" id="ARBA00022776"/>
    </source>
</evidence>
<dbReference type="PANTHER" id="PTHR19918">
    <property type="entry name" value="CELL DIVISION CYCLE 20 CDC20 FIZZY -RELATED"/>
    <property type="match status" value="1"/>
</dbReference>
<evidence type="ECO:0000313" key="10">
    <source>
        <dbReference type="EMBL" id="TVU29477.1"/>
    </source>
</evidence>
<dbReference type="Proteomes" id="UP000324897">
    <property type="component" value="Chromosome 1"/>
</dbReference>
<feature type="domain" description="CDC20/Fizzy WD40" evidence="9">
    <location>
        <begin position="157"/>
        <end position="381"/>
    </location>
</feature>
<feature type="region of interest" description="Disordered" evidence="8">
    <location>
        <begin position="85"/>
        <end position="114"/>
    </location>
</feature>
<dbReference type="OrthoDB" id="10263272at2759"/>
<keyword evidence="5" id="KW-0498">Mitosis</keyword>
<evidence type="ECO:0000256" key="6">
    <source>
        <dbReference type="ARBA" id="ARBA00023306"/>
    </source>
</evidence>
<comment type="caution">
    <text evidence="10">The sequence shown here is derived from an EMBL/GenBank/DDBJ whole genome shotgun (WGS) entry which is preliminary data.</text>
</comment>
<feature type="compositionally biased region" description="Low complexity" evidence="8">
    <location>
        <begin position="8"/>
        <end position="23"/>
    </location>
</feature>
<dbReference type="Gene3D" id="2.130.10.10">
    <property type="entry name" value="YVTN repeat-like/Quinoprotein amine dehydrogenase"/>
    <property type="match status" value="1"/>
</dbReference>
<gene>
    <name evidence="10" type="ORF">EJB05_21043</name>
</gene>
<feature type="repeat" description="WD" evidence="7">
    <location>
        <begin position="202"/>
        <end position="243"/>
    </location>
</feature>
<evidence type="ECO:0000313" key="11">
    <source>
        <dbReference type="Proteomes" id="UP000324897"/>
    </source>
</evidence>